<comment type="caution">
    <text evidence="1">The sequence shown here is derived from an EMBL/GenBank/DDBJ whole genome shotgun (WGS) entry which is preliminary data.</text>
</comment>
<gene>
    <name evidence="1" type="ORF">GCM10023116_13310</name>
</gene>
<reference evidence="2" key="1">
    <citation type="journal article" date="2019" name="Int. J. Syst. Evol. Microbiol.">
        <title>The Global Catalogue of Microorganisms (GCM) 10K type strain sequencing project: providing services to taxonomists for standard genome sequencing and annotation.</title>
        <authorList>
            <consortium name="The Broad Institute Genomics Platform"/>
            <consortium name="The Broad Institute Genome Sequencing Center for Infectious Disease"/>
            <person name="Wu L."/>
            <person name="Ma J."/>
        </authorList>
    </citation>
    <scope>NUCLEOTIDE SEQUENCE [LARGE SCALE GENOMIC DNA]</scope>
    <source>
        <strain evidence="2">JCM 17805</strain>
    </source>
</reference>
<sequence length="66" mass="7614">MSSNEHTQHRQQMALMDIGGLAMTMAQELQELYDESVQQGQPLESVRALIADWKKVYRRHRETAGL</sequence>
<dbReference type="EMBL" id="BAABFL010000117">
    <property type="protein sequence ID" value="GAA4649057.1"/>
    <property type="molecule type" value="Genomic_DNA"/>
</dbReference>
<dbReference type="RefSeq" id="WP_345194814.1">
    <property type="nucleotide sequence ID" value="NZ_BAABFL010000117.1"/>
</dbReference>
<name>A0ABP8UZM2_9GAMM</name>
<accession>A0ABP8UZM2</accession>
<keyword evidence="2" id="KW-1185">Reference proteome</keyword>
<evidence type="ECO:0000313" key="1">
    <source>
        <dbReference type="EMBL" id="GAA4649057.1"/>
    </source>
</evidence>
<protein>
    <submittedName>
        <fullName evidence="1">Uncharacterized protein</fullName>
    </submittedName>
</protein>
<proteinExistence type="predicted"/>
<evidence type="ECO:0000313" key="2">
    <source>
        <dbReference type="Proteomes" id="UP001500604"/>
    </source>
</evidence>
<organism evidence="1 2">
    <name type="scientific">Kistimonas scapharcae</name>
    <dbReference type="NCBI Taxonomy" id="1036133"/>
    <lineage>
        <taxon>Bacteria</taxon>
        <taxon>Pseudomonadati</taxon>
        <taxon>Pseudomonadota</taxon>
        <taxon>Gammaproteobacteria</taxon>
        <taxon>Oceanospirillales</taxon>
        <taxon>Endozoicomonadaceae</taxon>
        <taxon>Kistimonas</taxon>
    </lineage>
</organism>
<dbReference type="Proteomes" id="UP001500604">
    <property type="component" value="Unassembled WGS sequence"/>
</dbReference>